<dbReference type="KEGG" id="tpol:Mal48_30210"/>
<dbReference type="PANTHER" id="PTHR30093:SF2">
    <property type="entry name" value="TYPE II SECRETION SYSTEM PROTEIN H"/>
    <property type="match status" value="1"/>
</dbReference>
<dbReference type="InterPro" id="IPR012902">
    <property type="entry name" value="N_methyl_site"/>
</dbReference>
<dbReference type="NCBIfam" id="TIGR02532">
    <property type="entry name" value="IV_pilin_GFxxxE"/>
    <property type="match status" value="1"/>
</dbReference>
<proteinExistence type="predicted"/>
<accession>A0A517QQ56</accession>
<dbReference type="Pfam" id="PF07596">
    <property type="entry name" value="SBP_bac_10"/>
    <property type="match status" value="1"/>
</dbReference>
<dbReference type="Gene3D" id="3.30.700.10">
    <property type="entry name" value="Glycoprotein, Type 4 Pilin"/>
    <property type="match status" value="1"/>
</dbReference>
<dbReference type="NCBIfam" id="TIGR04294">
    <property type="entry name" value="pre_pil_HX9DG"/>
    <property type="match status" value="1"/>
</dbReference>
<dbReference type="PANTHER" id="PTHR30093">
    <property type="entry name" value="GENERAL SECRETION PATHWAY PROTEIN G"/>
    <property type="match status" value="1"/>
</dbReference>
<feature type="domain" description="DUF1559" evidence="2">
    <location>
        <begin position="90"/>
        <end position="376"/>
    </location>
</feature>
<reference evidence="3 4" key="1">
    <citation type="submission" date="2019-02" db="EMBL/GenBank/DDBJ databases">
        <title>Deep-cultivation of Planctomycetes and their phenomic and genomic characterization uncovers novel biology.</title>
        <authorList>
            <person name="Wiegand S."/>
            <person name="Jogler M."/>
            <person name="Boedeker C."/>
            <person name="Pinto D."/>
            <person name="Vollmers J."/>
            <person name="Rivas-Marin E."/>
            <person name="Kohn T."/>
            <person name="Peeters S.H."/>
            <person name="Heuer A."/>
            <person name="Rast P."/>
            <person name="Oberbeckmann S."/>
            <person name="Bunk B."/>
            <person name="Jeske O."/>
            <person name="Meyerdierks A."/>
            <person name="Storesund J.E."/>
            <person name="Kallscheuer N."/>
            <person name="Luecker S."/>
            <person name="Lage O.M."/>
            <person name="Pohl T."/>
            <person name="Merkel B.J."/>
            <person name="Hornburger P."/>
            <person name="Mueller R.-W."/>
            <person name="Bruemmer F."/>
            <person name="Labrenz M."/>
            <person name="Spormann A.M."/>
            <person name="Op den Camp H."/>
            <person name="Overmann J."/>
            <person name="Amann R."/>
            <person name="Jetten M.S.M."/>
            <person name="Mascher T."/>
            <person name="Medema M.H."/>
            <person name="Devos D.P."/>
            <person name="Kaster A.-K."/>
            <person name="Ovreas L."/>
            <person name="Rohde M."/>
            <person name="Galperin M.Y."/>
            <person name="Jogler C."/>
        </authorList>
    </citation>
    <scope>NUCLEOTIDE SEQUENCE [LARGE SCALE GENOMIC DNA]</scope>
    <source>
        <strain evidence="3 4">Mal48</strain>
    </source>
</reference>
<keyword evidence="4" id="KW-1185">Reference proteome</keyword>
<dbReference type="EMBL" id="CP036267">
    <property type="protein sequence ID" value="QDT33766.1"/>
    <property type="molecule type" value="Genomic_DNA"/>
</dbReference>
<dbReference type="InterPro" id="IPR045584">
    <property type="entry name" value="Pilin-like"/>
</dbReference>
<keyword evidence="1" id="KW-0812">Transmembrane</keyword>
<gene>
    <name evidence="3" type="primary">xcpT_23</name>
    <name evidence="3" type="ORF">Mal48_30210</name>
</gene>
<protein>
    <submittedName>
        <fullName evidence="3">Type II secretion system protein G</fullName>
    </submittedName>
</protein>
<dbReference type="InterPro" id="IPR011453">
    <property type="entry name" value="DUF1559"/>
</dbReference>
<name>A0A517QQ56_9PLAN</name>
<dbReference type="AlphaFoldDB" id="A0A517QQ56"/>
<dbReference type="Proteomes" id="UP000315724">
    <property type="component" value="Chromosome"/>
</dbReference>
<dbReference type="PROSITE" id="PS00409">
    <property type="entry name" value="PROKAR_NTER_METHYL"/>
    <property type="match status" value="1"/>
</dbReference>
<keyword evidence="1" id="KW-1133">Transmembrane helix</keyword>
<sequence>MCLNRVDSELKSADTKTTLGEIETQCQLTFPPQASQPDRQPRLQVSVLNDFSGAENMFSHRPRKGFTLIELLVVIAIIAILVALLLPAVQQAREAARRTQCKNNLKQIGLALHNYLDVNNGFPPSFISDITTGGVNQTNGGEWSAQARLLPYLEQASLYNAADLSQAYDSTINAAIPAMRIAAYQCPSDPNDVARTDTSGNAIHYPLSYGFNGGSWRVWTNGTRVPGDGAFAPNRNFKPRDFTDGMSNTIGFSEVKAFTAYNRDGETGTSTIPNDSSQVSALIAGGGSNKANSGHTEWVDGRVHQTGFTVTLPPNAEVTVPGGDRAEEGDYTSCREDKPCSGPTYAAVTSRSWHTGIVNSLLMDGSVRSISENIDLGTWRNLGQRSDGQVIGEF</sequence>
<evidence type="ECO:0000313" key="3">
    <source>
        <dbReference type="EMBL" id="QDT33766.1"/>
    </source>
</evidence>
<dbReference type="InterPro" id="IPR027558">
    <property type="entry name" value="Pre_pil_HX9DG_C"/>
</dbReference>
<evidence type="ECO:0000259" key="2">
    <source>
        <dbReference type="Pfam" id="PF07596"/>
    </source>
</evidence>
<evidence type="ECO:0000313" key="4">
    <source>
        <dbReference type="Proteomes" id="UP000315724"/>
    </source>
</evidence>
<feature type="transmembrane region" description="Helical" evidence="1">
    <location>
        <begin position="66"/>
        <end position="89"/>
    </location>
</feature>
<organism evidence="3 4">
    <name type="scientific">Thalassoglobus polymorphus</name>
    <dbReference type="NCBI Taxonomy" id="2527994"/>
    <lineage>
        <taxon>Bacteria</taxon>
        <taxon>Pseudomonadati</taxon>
        <taxon>Planctomycetota</taxon>
        <taxon>Planctomycetia</taxon>
        <taxon>Planctomycetales</taxon>
        <taxon>Planctomycetaceae</taxon>
        <taxon>Thalassoglobus</taxon>
    </lineage>
</organism>
<dbReference type="SUPFAM" id="SSF54523">
    <property type="entry name" value="Pili subunits"/>
    <property type="match status" value="1"/>
</dbReference>
<evidence type="ECO:0000256" key="1">
    <source>
        <dbReference type="SAM" id="Phobius"/>
    </source>
</evidence>
<keyword evidence="1" id="KW-0472">Membrane</keyword>
<dbReference type="Pfam" id="PF07963">
    <property type="entry name" value="N_methyl"/>
    <property type="match status" value="1"/>
</dbReference>